<proteinExistence type="inferred from homology"/>
<evidence type="ECO:0000256" key="2">
    <source>
        <dbReference type="HAMAP-Rule" id="MF_00984"/>
    </source>
</evidence>
<dbReference type="HAMAP" id="MF_00984">
    <property type="entry name" value="SSB"/>
    <property type="match status" value="1"/>
</dbReference>
<dbReference type="EMBL" id="MWPV01000001">
    <property type="protein sequence ID" value="OUL59230.1"/>
    <property type="molecule type" value="Genomic_DNA"/>
</dbReference>
<dbReference type="InterPro" id="IPR000424">
    <property type="entry name" value="Primosome_PriB/ssb"/>
</dbReference>
<dbReference type="GO" id="GO:0006260">
    <property type="term" value="P:DNA replication"/>
    <property type="evidence" value="ECO:0007669"/>
    <property type="project" value="InterPro"/>
</dbReference>
<protein>
    <recommendedName>
        <fullName evidence="2 3">Single-stranded DNA-binding protein</fullName>
        <shortName evidence="2">SSB</shortName>
    </recommendedName>
</protein>
<dbReference type="AlphaFoldDB" id="A0A244CUC6"/>
<dbReference type="InterPro" id="IPR012340">
    <property type="entry name" value="NA-bd_OB-fold"/>
</dbReference>
<comment type="caution">
    <text evidence="5">The sequence shown here is derived from an EMBL/GenBank/DDBJ whole genome shotgun (WGS) entry which is preliminary data.</text>
</comment>
<feature type="compositionally biased region" description="Low complexity" evidence="4">
    <location>
        <begin position="125"/>
        <end position="155"/>
    </location>
</feature>
<dbReference type="OrthoDB" id="9809878at2"/>
<dbReference type="CDD" id="cd04496">
    <property type="entry name" value="SSB_OBF"/>
    <property type="match status" value="1"/>
</dbReference>
<dbReference type="Pfam" id="PF00436">
    <property type="entry name" value="SSB"/>
    <property type="match status" value="1"/>
</dbReference>
<comment type="caution">
    <text evidence="2">Lacks conserved residue(s) required for the propagation of feature annotation.</text>
</comment>
<dbReference type="SUPFAM" id="SSF50249">
    <property type="entry name" value="Nucleic acid-binding proteins"/>
    <property type="match status" value="1"/>
</dbReference>
<evidence type="ECO:0000313" key="6">
    <source>
        <dbReference type="Proteomes" id="UP000194841"/>
    </source>
</evidence>
<dbReference type="GO" id="GO:0003697">
    <property type="term" value="F:single-stranded DNA binding"/>
    <property type="evidence" value="ECO:0007669"/>
    <property type="project" value="UniProtKB-UniRule"/>
</dbReference>
<evidence type="ECO:0000256" key="3">
    <source>
        <dbReference type="RuleBase" id="RU000524"/>
    </source>
</evidence>
<keyword evidence="6" id="KW-1185">Reference proteome</keyword>
<feature type="region of interest" description="Disordered" evidence="4">
    <location>
        <begin position="117"/>
        <end position="203"/>
    </location>
</feature>
<dbReference type="RefSeq" id="WP_086742623.1">
    <property type="nucleotide sequence ID" value="NZ_MWPV01000001.1"/>
</dbReference>
<organism evidence="5 6">
    <name type="scientific">Pseudoalteromonas ulvae</name>
    <dbReference type="NCBI Taxonomy" id="107327"/>
    <lineage>
        <taxon>Bacteria</taxon>
        <taxon>Pseudomonadati</taxon>
        <taxon>Pseudomonadota</taxon>
        <taxon>Gammaproteobacteria</taxon>
        <taxon>Alteromonadales</taxon>
        <taxon>Pseudoalteromonadaceae</taxon>
        <taxon>Pseudoalteromonas</taxon>
    </lineage>
</organism>
<dbReference type="PANTHER" id="PTHR10302:SF27">
    <property type="entry name" value="SINGLE-STRANDED DNA-BINDING PROTEIN"/>
    <property type="match status" value="1"/>
</dbReference>
<reference evidence="5 6" key="1">
    <citation type="submission" date="2017-02" db="EMBL/GenBank/DDBJ databases">
        <title>Pseudoalteromonas ulvae TC14 Genome.</title>
        <authorList>
            <person name="Molmeret M."/>
        </authorList>
    </citation>
    <scope>NUCLEOTIDE SEQUENCE [LARGE SCALE GENOMIC DNA]</scope>
    <source>
        <strain evidence="5">TC14</strain>
    </source>
</reference>
<gene>
    <name evidence="5" type="ORF">B1199_02895</name>
</gene>
<accession>A0A244CUC6</accession>
<dbReference type="PROSITE" id="PS50935">
    <property type="entry name" value="SSB"/>
    <property type="match status" value="1"/>
</dbReference>
<evidence type="ECO:0000313" key="5">
    <source>
        <dbReference type="EMBL" id="OUL59230.1"/>
    </source>
</evidence>
<keyword evidence="1 2" id="KW-0238">DNA-binding</keyword>
<comment type="subunit">
    <text evidence="2">Homotetramer.</text>
</comment>
<dbReference type="GO" id="GO:0009295">
    <property type="term" value="C:nucleoid"/>
    <property type="evidence" value="ECO:0007669"/>
    <property type="project" value="TreeGrafter"/>
</dbReference>
<dbReference type="NCBIfam" id="TIGR00621">
    <property type="entry name" value="ssb"/>
    <property type="match status" value="1"/>
</dbReference>
<dbReference type="Proteomes" id="UP000194841">
    <property type="component" value="Unassembled WGS sequence"/>
</dbReference>
<dbReference type="PANTHER" id="PTHR10302">
    <property type="entry name" value="SINGLE-STRANDED DNA-BINDING PROTEIN"/>
    <property type="match status" value="1"/>
</dbReference>
<feature type="compositionally biased region" description="Polar residues" evidence="4">
    <location>
        <begin position="156"/>
        <end position="168"/>
    </location>
</feature>
<evidence type="ECO:0000256" key="1">
    <source>
        <dbReference type="ARBA" id="ARBA00023125"/>
    </source>
</evidence>
<name>A0A244CUC6_PSEDV</name>
<sequence length="216" mass="23554">MARGINKVILVGNLGQDPDVRYMPNGDAVANISLATSENYKDKNTGQAVEKTEWHRVVFFGKLAEIVGEYVRKGSQIYVEGKLKTRKWSDQQGVEKYTTEIVVDSFTGVMQMLGSKSEQAPLHGQPAPQQNAPQQQSGYAPAPQQQAAQSHAPTQRNVVSHGSASNVGTGRGVQHQHTQQQAGGNPMNTYGQPTDYDDDIPFAPIGLQHPQILNCM</sequence>
<dbReference type="InterPro" id="IPR011344">
    <property type="entry name" value="ssDNA-bd"/>
</dbReference>
<feature type="compositionally biased region" description="Polar residues" evidence="4">
    <location>
        <begin position="175"/>
        <end position="192"/>
    </location>
</feature>
<evidence type="ECO:0000256" key="4">
    <source>
        <dbReference type="SAM" id="MobiDB-lite"/>
    </source>
</evidence>
<dbReference type="Gene3D" id="2.40.50.140">
    <property type="entry name" value="Nucleic acid-binding proteins"/>
    <property type="match status" value="1"/>
</dbReference>